<evidence type="ECO:0000256" key="1">
    <source>
        <dbReference type="SAM" id="MobiDB-lite"/>
    </source>
</evidence>
<name>A0A7X7R8Z2_9RHOO</name>
<feature type="region of interest" description="Disordered" evidence="1">
    <location>
        <begin position="1"/>
        <end position="22"/>
    </location>
</feature>
<accession>A0A7X7R8Z2</accession>
<evidence type="ECO:0000313" key="2">
    <source>
        <dbReference type="EMBL" id="NLF55076.1"/>
    </source>
</evidence>
<dbReference type="Proteomes" id="UP000536534">
    <property type="component" value="Unassembled WGS sequence"/>
</dbReference>
<dbReference type="EMBL" id="JAAYYV010000319">
    <property type="protein sequence ID" value="NLF55076.1"/>
    <property type="molecule type" value="Genomic_DNA"/>
</dbReference>
<proteinExistence type="predicted"/>
<organism evidence="2 3">
    <name type="scientific">Thauera phenolivorans</name>
    <dbReference type="NCBI Taxonomy" id="1792543"/>
    <lineage>
        <taxon>Bacteria</taxon>
        <taxon>Pseudomonadati</taxon>
        <taxon>Pseudomonadota</taxon>
        <taxon>Betaproteobacteria</taxon>
        <taxon>Rhodocyclales</taxon>
        <taxon>Zoogloeaceae</taxon>
        <taxon>Thauera</taxon>
    </lineage>
</organism>
<protein>
    <submittedName>
        <fullName evidence="2">Uncharacterized protein</fullName>
    </submittedName>
</protein>
<comment type="caution">
    <text evidence="2">The sequence shown here is derived from an EMBL/GenBank/DDBJ whole genome shotgun (WGS) entry which is preliminary data.</text>
</comment>
<dbReference type="AlphaFoldDB" id="A0A7X7R8Z2"/>
<evidence type="ECO:0000313" key="3">
    <source>
        <dbReference type="Proteomes" id="UP000536534"/>
    </source>
</evidence>
<sequence>MSKFALDDLPDNPSANAHFQEVVRRTVSRRGFMKSGLGLRSAPPDRVGSESP</sequence>
<gene>
    <name evidence="2" type="ORF">GX576_11900</name>
</gene>
<reference evidence="2 3" key="1">
    <citation type="journal article" date="2020" name="Biotechnol. Biofuels">
        <title>New insights from the biogas microbiome by comprehensive genome-resolved metagenomics of nearly 1600 species originating from multiple anaerobic digesters.</title>
        <authorList>
            <person name="Campanaro S."/>
            <person name="Treu L."/>
            <person name="Rodriguez-R L.M."/>
            <person name="Kovalovszki A."/>
            <person name="Ziels R.M."/>
            <person name="Maus I."/>
            <person name="Zhu X."/>
            <person name="Kougias P.G."/>
            <person name="Basile A."/>
            <person name="Luo G."/>
            <person name="Schluter A."/>
            <person name="Konstantinidis K.T."/>
            <person name="Angelidaki I."/>
        </authorList>
    </citation>
    <scope>NUCLEOTIDE SEQUENCE [LARGE SCALE GENOMIC DNA]</scope>
    <source>
        <strain evidence="2">AS06rmzACSIP_256</strain>
    </source>
</reference>